<reference evidence="27" key="2">
    <citation type="submission" date="2019-10" db="EMBL/GenBank/DDBJ databases">
        <title>A de novo genome assembly of a pear dwarfing rootstock.</title>
        <authorList>
            <person name="Wang F."/>
            <person name="Wang J."/>
            <person name="Li S."/>
            <person name="Zhang Y."/>
            <person name="Fang M."/>
            <person name="Ma L."/>
            <person name="Zhao Y."/>
            <person name="Jiang S."/>
        </authorList>
    </citation>
    <scope>NUCLEOTIDE SEQUENCE [LARGE SCALE GENOMIC DNA]</scope>
</reference>
<evidence type="ECO:0000256" key="2">
    <source>
        <dbReference type="ARBA" id="ARBA00008684"/>
    </source>
</evidence>
<dbReference type="Pfam" id="PF08263">
    <property type="entry name" value="LRRNT_2"/>
    <property type="match status" value="1"/>
</dbReference>
<keyword evidence="10" id="KW-0812">Transmembrane</keyword>
<dbReference type="InterPro" id="IPR008271">
    <property type="entry name" value="Ser/Thr_kinase_AS"/>
</dbReference>
<keyword evidence="13 22" id="KW-0547">Nucleotide-binding</keyword>
<dbReference type="PROSITE" id="PS00108">
    <property type="entry name" value="PROTEIN_KINASE_ST"/>
    <property type="match status" value="1"/>
</dbReference>
<keyword evidence="6" id="KW-0723">Serine/threonine-protein kinase</keyword>
<dbReference type="PROSITE" id="PS50011">
    <property type="entry name" value="PROTEIN_KINASE_DOM"/>
    <property type="match status" value="1"/>
</dbReference>
<evidence type="ECO:0000256" key="23">
    <source>
        <dbReference type="SAM" id="MobiDB-lite"/>
    </source>
</evidence>
<dbReference type="InterPro" id="IPR055414">
    <property type="entry name" value="LRR_R13L4/SHOC2-like"/>
</dbReference>
<protein>
    <recommendedName>
        <fullName evidence="4">non-specific serine/threonine protein kinase</fullName>
        <ecNumber evidence="4">2.7.11.1</ecNumber>
    </recommendedName>
</protein>
<evidence type="ECO:0000256" key="21">
    <source>
        <dbReference type="ARBA" id="ARBA00048679"/>
    </source>
</evidence>
<evidence type="ECO:0000256" key="17">
    <source>
        <dbReference type="ARBA" id="ARBA00023136"/>
    </source>
</evidence>
<evidence type="ECO:0000256" key="8">
    <source>
        <dbReference type="ARBA" id="ARBA00022614"/>
    </source>
</evidence>
<keyword evidence="18 26" id="KW-0675">Receptor</keyword>
<dbReference type="SUPFAM" id="SSF56112">
    <property type="entry name" value="Protein kinase-like (PK-like)"/>
    <property type="match status" value="1"/>
</dbReference>
<dbReference type="FunFam" id="3.80.10.10:FF:000041">
    <property type="entry name" value="LRR receptor-like serine/threonine-protein kinase ERECTA"/>
    <property type="match status" value="1"/>
</dbReference>
<dbReference type="SUPFAM" id="SSF52058">
    <property type="entry name" value="L domain-like"/>
    <property type="match status" value="1"/>
</dbReference>
<dbReference type="InterPro" id="IPR013210">
    <property type="entry name" value="LRR_N_plant-typ"/>
</dbReference>
<evidence type="ECO:0000256" key="3">
    <source>
        <dbReference type="ARBA" id="ARBA00009592"/>
    </source>
</evidence>
<evidence type="ECO:0000256" key="11">
    <source>
        <dbReference type="ARBA" id="ARBA00022729"/>
    </source>
</evidence>
<dbReference type="InterPro" id="IPR011009">
    <property type="entry name" value="Kinase-like_dom_sf"/>
</dbReference>
<dbReference type="InterPro" id="IPR032675">
    <property type="entry name" value="LRR_dom_sf"/>
</dbReference>
<organism evidence="26 27">
    <name type="scientific">Pyrus ussuriensis x Pyrus communis</name>
    <dbReference type="NCBI Taxonomy" id="2448454"/>
    <lineage>
        <taxon>Eukaryota</taxon>
        <taxon>Viridiplantae</taxon>
        <taxon>Streptophyta</taxon>
        <taxon>Embryophyta</taxon>
        <taxon>Tracheophyta</taxon>
        <taxon>Spermatophyta</taxon>
        <taxon>Magnoliopsida</taxon>
        <taxon>eudicotyledons</taxon>
        <taxon>Gunneridae</taxon>
        <taxon>Pentapetalae</taxon>
        <taxon>rosids</taxon>
        <taxon>fabids</taxon>
        <taxon>Rosales</taxon>
        <taxon>Rosaceae</taxon>
        <taxon>Amygdaloideae</taxon>
        <taxon>Maleae</taxon>
        <taxon>Pyrus</taxon>
    </lineage>
</organism>
<dbReference type="Pfam" id="PF23598">
    <property type="entry name" value="LRR_14"/>
    <property type="match status" value="1"/>
</dbReference>
<keyword evidence="12" id="KW-0677">Repeat</keyword>
<dbReference type="SUPFAM" id="SSF52047">
    <property type="entry name" value="RNI-like"/>
    <property type="match status" value="1"/>
</dbReference>
<comment type="similarity">
    <text evidence="2">Belongs to the protein kinase superfamily. Ser/Thr protein kinase family.</text>
</comment>
<keyword evidence="16" id="KW-1133">Transmembrane helix</keyword>
<evidence type="ECO:0000256" key="24">
    <source>
        <dbReference type="SAM" id="SignalP"/>
    </source>
</evidence>
<dbReference type="Gene3D" id="3.80.10.10">
    <property type="entry name" value="Ribonuclease Inhibitor"/>
    <property type="match status" value="3"/>
</dbReference>
<evidence type="ECO:0000313" key="26">
    <source>
        <dbReference type="EMBL" id="KAB2621960.1"/>
    </source>
</evidence>
<keyword evidence="7" id="KW-0597">Phosphoprotein</keyword>
<accession>A0A5N5H956</accession>
<evidence type="ECO:0000259" key="25">
    <source>
        <dbReference type="PROSITE" id="PS50011"/>
    </source>
</evidence>
<dbReference type="PANTHER" id="PTHR27008">
    <property type="entry name" value="OS04G0122200 PROTEIN"/>
    <property type="match status" value="1"/>
</dbReference>
<reference evidence="26 27" key="3">
    <citation type="submission" date="2019-11" db="EMBL/GenBank/DDBJ databases">
        <title>A de novo genome assembly of a pear dwarfing rootstock.</title>
        <authorList>
            <person name="Wang F."/>
            <person name="Wang J."/>
            <person name="Li S."/>
            <person name="Zhang Y."/>
            <person name="Fang M."/>
            <person name="Ma L."/>
            <person name="Zhao Y."/>
            <person name="Jiang S."/>
        </authorList>
    </citation>
    <scope>NUCLEOTIDE SEQUENCE [LARGE SCALE GENOMIC DNA]</scope>
    <source>
        <strain evidence="26">S2</strain>
        <tissue evidence="26">Leaf</tissue>
    </source>
</reference>
<dbReference type="FunFam" id="3.30.200.20:FF:000432">
    <property type="entry name" value="LRR receptor-like serine/threonine-protein kinase EFR"/>
    <property type="match status" value="1"/>
</dbReference>
<dbReference type="Pfam" id="PF00069">
    <property type="entry name" value="Pkinase"/>
    <property type="match status" value="1"/>
</dbReference>
<proteinExistence type="inferred from homology"/>
<reference evidence="26 27" key="1">
    <citation type="submission" date="2019-09" db="EMBL/GenBank/DDBJ databases">
        <authorList>
            <person name="Ou C."/>
        </authorList>
    </citation>
    <scope>NUCLEOTIDE SEQUENCE [LARGE SCALE GENOMIC DNA]</scope>
    <source>
        <strain evidence="26">S2</strain>
        <tissue evidence="26">Leaf</tissue>
    </source>
</reference>
<keyword evidence="11 24" id="KW-0732">Signal</keyword>
<keyword evidence="5" id="KW-1003">Cell membrane</keyword>
<evidence type="ECO:0000256" key="10">
    <source>
        <dbReference type="ARBA" id="ARBA00022692"/>
    </source>
</evidence>
<feature type="binding site" evidence="22">
    <location>
        <position position="738"/>
    </location>
    <ligand>
        <name>ATP</name>
        <dbReference type="ChEBI" id="CHEBI:30616"/>
    </ligand>
</feature>
<dbReference type="PANTHER" id="PTHR27008:SF499">
    <property type="entry name" value="OS06G0581500 PROTEIN"/>
    <property type="match status" value="1"/>
</dbReference>
<dbReference type="Gene3D" id="1.10.510.10">
    <property type="entry name" value="Transferase(Phosphotransferase) domain 1"/>
    <property type="match status" value="1"/>
</dbReference>
<dbReference type="InterPro" id="IPR000719">
    <property type="entry name" value="Prot_kinase_dom"/>
</dbReference>
<name>A0A5N5H956_9ROSA</name>
<dbReference type="GO" id="GO:0005886">
    <property type="term" value="C:plasma membrane"/>
    <property type="evidence" value="ECO:0007669"/>
    <property type="project" value="UniProtKB-SubCell"/>
</dbReference>
<keyword evidence="27" id="KW-1185">Reference proteome</keyword>
<evidence type="ECO:0000256" key="19">
    <source>
        <dbReference type="ARBA" id="ARBA00023180"/>
    </source>
</evidence>
<feature type="region of interest" description="Disordered" evidence="23">
    <location>
        <begin position="962"/>
        <end position="995"/>
    </location>
</feature>
<evidence type="ECO:0000256" key="7">
    <source>
        <dbReference type="ARBA" id="ARBA00022553"/>
    </source>
</evidence>
<evidence type="ECO:0000256" key="22">
    <source>
        <dbReference type="PROSITE-ProRule" id="PRU10141"/>
    </source>
</evidence>
<dbReference type="Pfam" id="PF00560">
    <property type="entry name" value="LRR_1"/>
    <property type="match status" value="6"/>
</dbReference>
<keyword evidence="9" id="KW-0808">Transferase</keyword>
<evidence type="ECO:0000256" key="5">
    <source>
        <dbReference type="ARBA" id="ARBA00022475"/>
    </source>
</evidence>
<comment type="catalytic activity">
    <reaction evidence="20">
        <text>L-threonyl-[protein] + ATP = O-phospho-L-threonyl-[protein] + ADP + H(+)</text>
        <dbReference type="Rhea" id="RHEA:46608"/>
        <dbReference type="Rhea" id="RHEA-COMP:11060"/>
        <dbReference type="Rhea" id="RHEA-COMP:11605"/>
        <dbReference type="ChEBI" id="CHEBI:15378"/>
        <dbReference type="ChEBI" id="CHEBI:30013"/>
        <dbReference type="ChEBI" id="CHEBI:30616"/>
        <dbReference type="ChEBI" id="CHEBI:61977"/>
        <dbReference type="ChEBI" id="CHEBI:456216"/>
        <dbReference type="EC" id="2.7.11.1"/>
    </reaction>
</comment>
<feature type="signal peptide" evidence="24">
    <location>
        <begin position="1"/>
        <end position="27"/>
    </location>
</feature>
<evidence type="ECO:0000256" key="4">
    <source>
        <dbReference type="ARBA" id="ARBA00012513"/>
    </source>
</evidence>
<evidence type="ECO:0000256" key="1">
    <source>
        <dbReference type="ARBA" id="ARBA00004251"/>
    </source>
</evidence>
<keyword evidence="15 22" id="KW-0067">ATP-binding</keyword>
<evidence type="ECO:0000256" key="6">
    <source>
        <dbReference type="ARBA" id="ARBA00022527"/>
    </source>
</evidence>
<gene>
    <name evidence="26" type="ORF">D8674_024142</name>
</gene>
<dbReference type="GO" id="GO:0004674">
    <property type="term" value="F:protein serine/threonine kinase activity"/>
    <property type="evidence" value="ECO:0007669"/>
    <property type="project" value="UniProtKB-KW"/>
</dbReference>
<dbReference type="GO" id="GO:0005524">
    <property type="term" value="F:ATP binding"/>
    <property type="evidence" value="ECO:0007669"/>
    <property type="project" value="UniProtKB-UniRule"/>
</dbReference>
<dbReference type="AlphaFoldDB" id="A0A5N5H956"/>
<evidence type="ECO:0000256" key="9">
    <source>
        <dbReference type="ARBA" id="ARBA00022679"/>
    </source>
</evidence>
<evidence type="ECO:0000313" key="27">
    <source>
        <dbReference type="Proteomes" id="UP000327157"/>
    </source>
</evidence>
<evidence type="ECO:0000256" key="16">
    <source>
        <dbReference type="ARBA" id="ARBA00022989"/>
    </source>
</evidence>
<keyword evidence="19" id="KW-0325">Glycoprotein</keyword>
<evidence type="ECO:0000256" key="12">
    <source>
        <dbReference type="ARBA" id="ARBA00022737"/>
    </source>
</evidence>
<dbReference type="FunFam" id="3.80.10.10:FF:000288">
    <property type="entry name" value="LRR receptor-like serine/threonine-protein kinase EFR"/>
    <property type="match status" value="1"/>
</dbReference>
<evidence type="ECO:0000256" key="20">
    <source>
        <dbReference type="ARBA" id="ARBA00047899"/>
    </source>
</evidence>
<dbReference type="InterPro" id="IPR017441">
    <property type="entry name" value="Protein_kinase_ATP_BS"/>
</dbReference>
<comment type="caution">
    <text evidence="26">The sequence shown here is derived from an EMBL/GenBank/DDBJ whole genome shotgun (WGS) entry which is preliminary data.</text>
</comment>
<dbReference type="PROSITE" id="PS00107">
    <property type="entry name" value="PROTEIN_KINASE_ATP"/>
    <property type="match status" value="1"/>
</dbReference>
<evidence type="ECO:0000256" key="15">
    <source>
        <dbReference type="ARBA" id="ARBA00022840"/>
    </source>
</evidence>
<dbReference type="EMBL" id="SMOL01000231">
    <property type="protein sequence ID" value="KAB2621960.1"/>
    <property type="molecule type" value="Genomic_DNA"/>
</dbReference>
<evidence type="ECO:0000256" key="14">
    <source>
        <dbReference type="ARBA" id="ARBA00022777"/>
    </source>
</evidence>
<dbReference type="FunFam" id="1.10.510.10:FF:000358">
    <property type="entry name" value="Putative leucine-rich repeat receptor-like serine/threonine-protein kinase"/>
    <property type="match status" value="1"/>
</dbReference>
<dbReference type="EC" id="2.7.11.1" evidence="4"/>
<sequence>MAHLRTCSCKVFFKFLLLLCMATGLQSATLSTYRNESDHLVLLDFKKRITQDPLQIMSSWNTSIHFCSWVGITCNHATKRVMILNLEAQKLVGSLSPSIGNLTYLTGINLINNNFHGEIPQEIGRLLNLQHLNLSFNSFSGKIPSNISHCTQLRVLDLVSNEIIGSIPNQLSSLYHLLGLCISANNLTGTIPAWIGNFSYLEILLLPVNNFQGSIPNELGRLTNLRRFVPWGNNLSGTVPASLYNISSIYYFTVASNQLHGEIPPDVGITLPNLEVFAGGVNKFTGTIPLSLANASRLQVLDFAINGLTGTLPSENLATLQSLVRLNFDENRLARGITGGKDFLGLLANCTSLEVLGLMGNYFGGELPGSVANLSTQLRILTLASNLMHGSIPNDIGNLVNLTSLGLEGNFLGGRVPDGIGKLQKLQGLHLHVNKFSGRIPSSLGNLTSLTKLFMEENMFQGSIPPSLGNCQNLLVLNLSSNRLTGKIPKELIGLSSLSISLSMSNNSLIGSLPSEVGKLASLGELDVSRNKLTGQIPEALGSCTSLERLHLEGSEFEGTIPLSLMNLRGLEEMDISHNNLSGQIPYFLSKFRVLTELDLSHNNFEGELPKEGIFSNASGILILGNERLCGGIPQLRLPVCSVKKSHSSRGLLGLKAIIPIACSLPFIIALSCYIAACSTAKRSRGKLVHEDWKSGVSYSELVESTNGFSVDNLIGSGSFGSVYKGVLPSNGATVAIKVFNLQQRGASKSFIDECKALRTIRHRNLLKIVTACSSIDNQGNDFKSLVMEFMENGSLDLWLHRGENEQPESKRLSLMQRLNIAIDVASALDYLHNHCEMCIVHCDLKPSNVLLDEDMVAHVGDFGLARFLVEAANNPTTPTPNQTVSVGLKGSIGYIPPEYGMGSQVSIMGDAYSYGILLLEMFTGKSPTDDMFKDGLSIHQFTAMALPDHVNDVVEPLLLLETDDEDDDSDKDDDAYGNKIQGRPMARYKDPGPDKAKRLKECLNSVIQIGISCSAISPGERMLMNVVVNKMNAIRDSYLNSRTRRRR</sequence>
<dbReference type="InterPro" id="IPR001611">
    <property type="entry name" value="Leu-rich_rpt"/>
</dbReference>
<dbReference type="SMART" id="SM00220">
    <property type="entry name" value="S_TKc"/>
    <property type="match status" value="1"/>
</dbReference>
<dbReference type="FunFam" id="3.80.10.10:FF:000275">
    <property type="entry name" value="Leucine-rich repeat receptor-like protein kinase"/>
    <property type="match status" value="1"/>
</dbReference>
<dbReference type="SMART" id="SM00369">
    <property type="entry name" value="LRR_TYP"/>
    <property type="match status" value="5"/>
</dbReference>
<evidence type="ECO:0000256" key="13">
    <source>
        <dbReference type="ARBA" id="ARBA00022741"/>
    </source>
</evidence>
<comment type="subcellular location">
    <subcellularLocation>
        <location evidence="1">Cell membrane</location>
        <topology evidence="1">Single-pass type I membrane protein</topology>
    </subcellularLocation>
</comment>
<feature type="compositionally biased region" description="Acidic residues" evidence="23">
    <location>
        <begin position="962"/>
        <end position="976"/>
    </location>
</feature>
<feature type="domain" description="Protein kinase" evidence="25">
    <location>
        <begin position="709"/>
        <end position="1040"/>
    </location>
</feature>
<dbReference type="InterPro" id="IPR051809">
    <property type="entry name" value="Plant_receptor-like_S/T_kinase"/>
</dbReference>
<dbReference type="OrthoDB" id="676979at2759"/>
<dbReference type="Gene3D" id="3.30.200.20">
    <property type="entry name" value="Phosphorylase Kinase, domain 1"/>
    <property type="match status" value="1"/>
</dbReference>
<keyword evidence="8" id="KW-0433">Leucine-rich repeat</keyword>
<comment type="catalytic activity">
    <reaction evidence="21">
        <text>L-seryl-[protein] + ATP = O-phospho-L-seryl-[protein] + ADP + H(+)</text>
        <dbReference type="Rhea" id="RHEA:17989"/>
        <dbReference type="Rhea" id="RHEA-COMP:9863"/>
        <dbReference type="Rhea" id="RHEA-COMP:11604"/>
        <dbReference type="ChEBI" id="CHEBI:15378"/>
        <dbReference type="ChEBI" id="CHEBI:29999"/>
        <dbReference type="ChEBI" id="CHEBI:30616"/>
        <dbReference type="ChEBI" id="CHEBI:83421"/>
        <dbReference type="ChEBI" id="CHEBI:456216"/>
        <dbReference type="EC" id="2.7.11.1"/>
    </reaction>
</comment>
<comment type="similarity">
    <text evidence="3">Belongs to the RLP family.</text>
</comment>
<evidence type="ECO:0000256" key="18">
    <source>
        <dbReference type="ARBA" id="ARBA00023170"/>
    </source>
</evidence>
<dbReference type="Proteomes" id="UP000327157">
    <property type="component" value="Chromosome 4"/>
</dbReference>
<keyword evidence="17" id="KW-0472">Membrane</keyword>
<keyword evidence="14 26" id="KW-0418">Kinase</keyword>
<dbReference type="InterPro" id="IPR003591">
    <property type="entry name" value="Leu-rich_rpt_typical-subtyp"/>
</dbReference>
<feature type="chain" id="PRO_5024377385" description="non-specific serine/threonine protein kinase" evidence="24">
    <location>
        <begin position="28"/>
        <end position="1048"/>
    </location>
</feature>